<evidence type="ECO:0000256" key="1">
    <source>
        <dbReference type="ARBA" id="ARBA00022669"/>
    </source>
</evidence>
<name>A0A1Y1WS08_9FUNG</name>
<dbReference type="Gene3D" id="3.30.60.10">
    <property type="entry name" value="Endochitinase-like"/>
    <property type="match status" value="4"/>
</dbReference>
<feature type="disulfide bond" evidence="3">
    <location>
        <begin position="108"/>
        <end position="123"/>
    </location>
</feature>
<feature type="disulfide bond" evidence="3">
    <location>
        <begin position="117"/>
        <end position="129"/>
    </location>
</feature>
<feature type="disulfide bond" evidence="3">
    <location>
        <begin position="65"/>
        <end position="79"/>
    </location>
</feature>
<dbReference type="InterPro" id="IPR001002">
    <property type="entry name" value="Chitin-bd_1"/>
</dbReference>
<dbReference type="Pfam" id="PF00187">
    <property type="entry name" value="Chitin_bind_1"/>
    <property type="match status" value="4"/>
</dbReference>
<feature type="disulfide bond" evidence="3">
    <location>
        <begin position="163"/>
        <end position="178"/>
    </location>
</feature>
<feature type="domain" description="Chitin-binding type-1" evidence="4">
    <location>
        <begin position="160"/>
        <end position="202"/>
    </location>
</feature>
<reference evidence="5 6" key="1">
    <citation type="submission" date="2016-08" db="EMBL/GenBank/DDBJ databases">
        <title>A Parts List for Fungal Cellulosomes Revealed by Comparative Genomics.</title>
        <authorList>
            <consortium name="DOE Joint Genome Institute"/>
            <person name="Haitjema C.H."/>
            <person name="Gilmore S.P."/>
            <person name="Henske J.K."/>
            <person name="Solomon K.V."/>
            <person name="De Groot R."/>
            <person name="Kuo A."/>
            <person name="Mondo S.J."/>
            <person name="Salamov A.A."/>
            <person name="Labutti K."/>
            <person name="Zhao Z."/>
            <person name="Chiniquy J."/>
            <person name="Barry K."/>
            <person name="Brewer H.M."/>
            <person name="Purvine S.O."/>
            <person name="Wright A.T."/>
            <person name="Boxma B."/>
            <person name="Van Alen T."/>
            <person name="Hackstein J.H."/>
            <person name="Baker S.E."/>
            <person name="Grigoriev I.V."/>
            <person name="O'Malley M.A."/>
        </authorList>
    </citation>
    <scope>NUCLEOTIDE SEQUENCE [LARGE SCALE GENOMIC DNA]</scope>
    <source>
        <strain evidence="5 6">S4</strain>
    </source>
</reference>
<feature type="non-terminal residue" evidence="5">
    <location>
        <position position="202"/>
    </location>
</feature>
<evidence type="ECO:0000259" key="4">
    <source>
        <dbReference type="PROSITE" id="PS50941"/>
    </source>
</evidence>
<proteinExistence type="predicted"/>
<reference evidence="5 6" key="2">
    <citation type="submission" date="2016-08" db="EMBL/GenBank/DDBJ databases">
        <title>Pervasive Adenine N6-methylation of Active Genes in Fungi.</title>
        <authorList>
            <consortium name="DOE Joint Genome Institute"/>
            <person name="Mondo S.J."/>
            <person name="Dannebaum R.O."/>
            <person name="Kuo R.C."/>
            <person name="Labutti K."/>
            <person name="Haridas S."/>
            <person name="Kuo A."/>
            <person name="Salamov A."/>
            <person name="Ahrendt S.R."/>
            <person name="Lipzen A."/>
            <person name="Sullivan W."/>
            <person name="Andreopoulos W.B."/>
            <person name="Clum A."/>
            <person name="Lindquist E."/>
            <person name="Daum C."/>
            <person name="Ramamoorthy G.K."/>
            <person name="Gryganskyi A."/>
            <person name="Culley D."/>
            <person name="Magnuson J.K."/>
            <person name="James T.Y."/>
            <person name="O'Malley M.A."/>
            <person name="Stajich J.E."/>
            <person name="Spatafora J.W."/>
            <person name="Visel A."/>
            <person name="Grigoriev I.V."/>
        </authorList>
    </citation>
    <scope>NUCLEOTIDE SEQUENCE [LARGE SCALE GENOMIC DNA]</scope>
    <source>
        <strain evidence="5 6">S4</strain>
    </source>
</reference>
<gene>
    <name evidence="5" type="ORF">BCR32DRAFT_183369</name>
</gene>
<dbReference type="InterPro" id="IPR036861">
    <property type="entry name" value="Endochitinase-like_sf"/>
</dbReference>
<feature type="disulfide bond" evidence="3">
    <location>
        <begin position="1"/>
        <end position="13"/>
    </location>
</feature>
<sequence length="202" mass="21400">CEDGKCCSRYGWCGTGDKYCGIGCQEKFGDCNKITKVEPLQSHTISTDTSCGPDNGNTDCPAGQCCSKYGWCGTGDKYCGIGCQEKYGICNSIVESDHSKKISTDNRCGPDNGDTECPSGQCCSKYGWCGTGDKFCGIGCQEEYGICNSIIEPVHIISNNTRCGPDNGNADCPSGQCCSTYGWCGTGSAYCGKGCKEKYGHC</sequence>
<feature type="non-terminal residue" evidence="5">
    <location>
        <position position="1"/>
    </location>
</feature>
<dbReference type="Proteomes" id="UP000193944">
    <property type="component" value="Unassembled WGS sequence"/>
</dbReference>
<evidence type="ECO:0000256" key="2">
    <source>
        <dbReference type="ARBA" id="ARBA00023157"/>
    </source>
</evidence>
<evidence type="ECO:0000313" key="6">
    <source>
        <dbReference type="Proteomes" id="UP000193944"/>
    </source>
</evidence>
<feature type="disulfide bond" evidence="3">
    <location>
        <begin position="6"/>
        <end position="20"/>
    </location>
</feature>
<organism evidence="5 6">
    <name type="scientific">Anaeromyces robustus</name>
    <dbReference type="NCBI Taxonomy" id="1754192"/>
    <lineage>
        <taxon>Eukaryota</taxon>
        <taxon>Fungi</taxon>
        <taxon>Fungi incertae sedis</taxon>
        <taxon>Chytridiomycota</taxon>
        <taxon>Chytridiomycota incertae sedis</taxon>
        <taxon>Neocallimastigomycetes</taxon>
        <taxon>Neocallimastigales</taxon>
        <taxon>Neocallimastigaceae</taxon>
        <taxon>Anaeromyces</taxon>
    </lineage>
</organism>
<dbReference type="SUPFAM" id="SSF57016">
    <property type="entry name" value="Plant lectins/antimicrobial peptides"/>
    <property type="match status" value="4"/>
</dbReference>
<keyword evidence="2 3" id="KW-1015">Disulfide bond</keyword>
<dbReference type="PANTHER" id="PTHR47849">
    <property type="entry name" value="CHITIN-BINDING LECTIN 1"/>
    <property type="match status" value="1"/>
</dbReference>
<protein>
    <recommendedName>
        <fullName evidence="4">Chitin-binding type-1 domain-containing protein</fullName>
    </recommendedName>
</protein>
<feature type="disulfide bond" evidence="3">
    <location>
        <begin position="51"/>
        <end position="66"/>
    </location>
</feature>
<feature type="disulfide bond" evidence="3">
    <location>
        <begin position="177"/>
        <end position="191"/>
    </location>
</feature>
<dbReference type="InterPro" id="IPR018371">
    <property type="entry name" value="Chitin-binding_1_CS"/>
</dbReference>
<dbReference type="PROSITE" id="PS50941">
    <property type="entry name" value="CHIT_BIND_I_2"/>
    <property type="match status" value="4"/>
</dbReference>
<feature type="disulfide bond" evidence="3">
    <location>
        <begin position="60"/>
        <end position="72"/>
    </location>
</feature>
<dbReference type="PRINTS" id="PR00451">
    <property type="entry name" value="CHITINBINDNG"/>
</dbReference>
<evidence type="ECO:0000313" key="5">
    <source>
        <dbReference type="EMBL" id="ORX76333.1"/>
    </source>
</evidence>
<feature type="domain" description="Chitin-binding type-1" evidence="4">
    <location>
        <begin position="105"/>
        <end position="149"/>
    </location>
</feature>
<feature type="disulfide bond" evidence="3">
    <location>
        <begin position="122"/>
        <end position="136"/>
    </location>
</feature>
<dbReference type="GO" id="GO:0008061">
    <property type="term" value="F:chitin binding"/>
    <property type="evidence" value="ECO:0007669"/>
    <property type="project" value="UniProtKB-UniRule"/>
</dbReference>
<evidence type="ECO:0000256" key="3">
    <source>
        <dbReference type="PROSITE-ProRule" id="PRU00261"/>
    </source>
</evidence>
<comment type="caution">
    <text evidence="5">The sequence shown here is derived from an EMBL/GenBank/DDBJ whole genome shotgun (WGS) entry which is preliminary data.</text>
</comment>
<feature type="domain" description="Chitin-binding type-1" evidence="4">
    <location>
        <begin position="48"/>
        <end position="92"/>
    </location>
</feature>
<accession>A0A1Y1WS08</accession>
<dbReference type="AlphaFoldDB" id="A0A1Y1WS08"/>
<dbReference type="PROSITE" id="PS00026">
    <property type="entry name" value="CHIT_BIND_I_1"/>
    <property type="match status" value="2"/>
</dbReference>
<dbReference type="OrthoDB" id="2145049at2759"/>
<dbReference type="EMBL" id="MCFG01000305">
    <property type="protein sequence ID" value="ORX76333.1"/>
    <property type="molecule type" value="Genomic_DNA"/>
</dbReference>
<feature type="domain" description="Chitin-binding type-1" evidence="4">
    <location>
        <begin position="1"/>
        <end position="33"/>
    </location>
</feature>
<keyword evidence="1 3" id="KW-0147">Chitin-binding</keyword>
<keyword evidence="6" id="KW-1185">Reference proteome</keyword>
<feature type="disulfide bond" evidence="3">
    <location>
        <begin position="172"/>
        <end position="184"/>
    </location>
</feature>
<comment type="caution">
    <text evidence="3">Lacks conserved residue(s) required for the propagation of feature annotation.</text>
</comment>
<dbReference type="SMART" id="SM00270">
    <property type="entry name" value="ChtBD1"/>
    <property type="match status" value="4"/>
</dbReference>
<dbReference type="CDD" id="cd00035">
    <property type="entry name" value="ChtBD1"/>
    <property type="match status" value="3"/>
</dbReference>